<dbReference type="SMART" id="SM00421">
    <property type="entry name" value="HTH_LUXR"/>
    <property type="match status" value="1"/>
</dbReference>
<evidence type="ECO:0000313" key="5">
    <source>
        <dbReference type="EMBL" id="WOB08331.1"/>
    </source>
</evidence>
<dbReference type="InterPro" id="IPR016032">
    <property type="entry name" value="Sig_transdc_resp-reg_C-effctor"/>
</dbReference>
<protein>
    <submittedName>
        <fullName evidence="5">Autoinducer binding domain-containing protein</fullName>
    </submittedName>
</protein>
<proteinExistence type="predicted"/>
<dbReference type="Pfam" id="PF03472">
    <property type="entry name" value="Autoind_bind"/>
    <property type="match status" value="1"/>
</dbReference>
<evidence type="ECO:0000256" key="2">
    <source>
        <dbReference type="ARBA" id="ARBA00023125"/>
    </source>
</evidence>
<keyword evidence="1" id="KW-0805">Transcription regulation</keyword>
<dbReference type="RefSeq" id="WP_316701061.1">
    <property type="nucleotide sequence ID" value="NZ_CP136336.1"/>
</dbReference>
<dbReference type="SUPFAM" id="SSF46894">
    <property type="entry name" value="C-terminal effector domain of the bipartite response regulators"/>
    <property type="match status" value="1"/>
</dbReference>
<dbReference type="Pfam" id="PF00196">
    <property type="entry name" value="GerE"/>
    <property type="match status" value="1"/>
</dbReference>
<keyword evidence="3" id="KW-0804">Transcription</keyword>
<evidence type="ECO:0000256" key="1">
    <source>
        <dbReference type="ARBA" id="ARBA00023015"/>
    </source>
</evidence>
<dbReference type="PANTHER" id="PTHR44688:SF16">
    <property type="entry name" value="DNA-BINDING TRANSCRIPTIONAL ACTIVATOR DEVR_DOSR"/>
    <property type="match status" value="1"/>
</dbReference>
<dbReference type="PROSITE" id="PS50043">
    <property type="entry name" value="HTH_LUXR_2"/>
    <property type="match status" value="1"/>
</dbReference>
<evidence type="ECO:0000313" key="6">
    <source>
        <dbReference type="Proteomes" id="UP001303946"/>
    </source>
</evidence>
<feature type="domain" description="HTH luxR-type" evidence="4">
    <location>
        <begin position="174"/>
        <end position="239"/>
    </location>
</feature>
<dbReference type="Gene3D" id="3.30.450.80">
    <property type="entry name" value="Transcription factor LuxR-like, autoinducer-binding domain"/>
    <property type="match status" value="1"/>
</dbReference>
<dbReference type="PANTHER" id="PTHR44688">
    <property type="entry name" value="DNA-BINDING TRANSCRIPTIONAL ACTIVATOR DEVR_DOSR"/>
    <property type="match status" value="1"/>
</dbReference>
<sequence length="242" mass="27111">MDHELHHGDYLAVHEVSTPDELQACVVRFAQRLQFQTVSLTTVLERPGQEPEFRSVHNTPAAYRESFANLDDAKLDPVSQHCKHSHRPLVWDQSTYVHAGQGEAWEHQAQHGYRTGIAVVHHLPNGRHMMFGLDRAARLVPNSAEVTRALAAAQLFATYALEPAMRLLAPPELEQHKGLALSPRELEVLRWTMEGKTAWEIGRILGIAENTAIRHAHNASRKLGCSSKHHAVVKALRLGLIQ</sequence>
<dbReference type="EMBL" id="CP136336">
    <property type="protein sequence ID" value="WOB08331.1"/>
    <property type="molecule type" value="Genomic_DNA"/>
</dbReference>
<dbReference type="PRINTS" id="PR00038">
    <property type="entry name" value="HTHLUXR"/>
</dbReference>
<keyword evidence="6" id="KW-1185">Reference proteome</keyword>
<name>A0ABZ0CUY5_9BURK</name>
<organism evidence="5 6">
    <name type="scientific">Piscinibacter gummiphilus</name>
    <dbReference type="NCBI Taxonomy" id="946333"/>
    <lineage>
        <taxon>Bacteria</taxon>
        <taxon>Pseudomonadati</taxon>
        <taxon>Pseudomonadota</taxon>
        <taxon>Betaproteobacteria</taxon>
        <taxon>Burkholderiales</taxon>
        <taxon>Sphaerotilaceae</taxon>
        <taxon>Piscinibacter</taxon>
    </lineage>
</organism>
<dbReference type="InterPro" id="IPR000792">
    <property type="entry name" value="Tscrpt_reg_LuxR_C"/>
</dbReference>
<dbReference type="SUPFAM" id="SSF75516">
    <property type="entry name" value="Pheromone-binding domain of LuxR-like quorum-sensing transcription factors"/>
    <property type="match status" value="1"/>
</dbReference>
<accession>A0ABZ0CUY5</accession>
<dbReference type="Gene3D" id="1.10.10.10">
    <property type="entry name" value="Winged helix-like DNA-binding domain superfamily/Winged helix DNA-binding domain"/>
    <property type="match status" value="1"/>
</dbReference>
<dbReference type="InterPro" id="IPR005143">
    <property type="entry name" value="TF_LuxR_autoind-bd_dom"/>
</dbReference>
<evidence type="ECO:0000256" key="3">
    <source>
        <dbReference type="ARBA" id="ARBA00023163"/>
    </source>
</evidence>
<gene>
    <name evidence="5" type="ORF">RXV79_25960</name>
</gene>
<keyword evidence="2" id="KW-0238">DNA-binding</keyword>
<dbReference type="Proteomes" id="UP001303946">
    <property type="component" value="Chromosome"/>
</dbReference>
<evidence type="ECO:0000259" key="4">
    <source>
        <dbReference type="PROSITE" id="PS50043"/>
    </source>
</evidence>
<dbReference type="InterPro" id="IPR036388">
    <property type="entry name" value="WH-like_DNA-bd_sf"/>
</dbReference>
<dbReference type="InterPro" id="IPR036693">
    <property type="entry name" value="TF_LuxR_autoind-bd_dom_sf"/>
</dbReference>
<dbReference type="CDD" id="cd06170">
    <property type="entry name" value="LuxR_C_like"/>
    <property type="match status" value="1"/>
</dbReference>
<reference evidence="5 6" key="1">
    <citation type="submission" date="2023-10" db="EMBL/GenBank/DDBJ databases">
        <title>Bacteria for the degradation of biodegradable plastic PBAT(Polybutylene adipate terephthalate).</title>
        <authorList>
            <person name="Weon H.-Y."/>
            <person name="Yeon J."/>
        </authorList>
    </citation>
    <scope>NUCLEOTIDE SEQUENCE [LARGE SCALE GENOMIC DNA]</scope>
    <source>
        <strain evidence="5 6">SBD 7-3</strain>
    </source>
</reference>